<protein>
    <submittedName>
        <fullName evidence="2">Uncharacterized protein</fullName>
    </submittedName>
</protein>
<dbReference type="AlphaFoldDB" id="A0A428PK88"/>
<keyword evidence="3" id="KW-1185">Reference proteome</keyword>
<comment type="caution">
    <text evidence="2">The sequence shown here is derived from an EMBL/GenBank/DDBJ whole genome shotgun (WGS) entry which is preliminary data.</text>
</comment>
<feature type="compositionally biased region" description="Polar residues" evidence="1">
    <location>
        <begin position="57"/>
        <end position="70"/>
    </location>
</feature>
<feature type="compositionally biased region" description="Acidic residues" evidence="1">
    <location>
        <begin position="351"/>
        <end position="364"/>
    </location>
</feature>
<gene>
    <name evidence="2" type="ORF">CEP51_014895</name>
</gene>
<organism evidence="2 3">
    <name type="scientific">Fusarium floridanum</name>
    <dbReference type="NCBI Taxonomy" id="1325733"/>
    <lineage>
        <taxon>Eukaryota</taxon>
        <taxon>Fungi</taxon>
        <taxon>Dikarya</taxon>
        <taxon>Ascomycota</taxon>
        <taxon>Pezizomycotina</taxon>
        <taxon>Sordariomycetes</taxon>
        <taxon>Hypocreomycetidae</taxon>
        <taxon>Hypocreales</taxon>
        <taxon>Nectriaceae</taxon>
        <taxon>Fusarium</taxon>
        <taxon>Fusarium solani species complex</taxon>
    </lineage>
</organism>
<accession>A0A428PK88</accession>
<evidence type="ECO:0000313" key="2">
    <source>
        <dbReference type="EMBL" id="RSL53437.1"/>
    </source>
</evidence>
<feature type="compositionally biased region" description="Basic and acidic residues" evidence="1">
    <location>
        <begin position="1"/>
        <end position="24"/>
    </location>
</feature>
<feature type="region of interest" description="Disordered" evidence="1">
    <location>
        <begin position="330"/>
        <end position="399"/>
    </location>
</feature>
<feature type="region of interest" description="Disordered" evidence="1">
    <location>
        <begin position="1"/>
        <end position="72"/>
    </location>
</feature>
<evidence type="ECO:0000313" key="3">
    <source>
        <dbReference type="Proteomes" id="UP000287972"/>
    </source>
</evidence>
<proteinExistence type="predicted"/>
<sequence length="399" mass="43654">MTEQESGRPQDFSDKRDAPSDKRSTGAKTPFGVEEARALVDRLAGPGSRNGPPGKNDSVTQHGDQISFSGSGHAAHTAIDMMAQAIGDDENVCLGFAVFKPKPEPRRFLGDKGLTVVNPGSKLTPIPEKLLELRAAAAAQAREAEDAVAAQFEPKEPAPEVKCGGCESKTHKLVECLMAEPNGLMKGCPMCNTTKHDVDACYKLKDIKTRFRYLVMRRGNMPAFASKKMPFHWASVYRQFQADEELKRRRPRSVPRLPWTPKFTREQGDAKLKEYQRKLDQEGFPAARLPADPATRDWEAAQRTYPLRASKFQAQQAQDVRTQVQDVVNNNPTARVPGAASDAAVRQGPSEEVEIDDILDDITEGDSAAVKPDSAKAGNQDVQMADAAAEQGGQDVQMV</sequence>
<dbReference type="Proteomes" id="UP000287972">
    <property type="component" value="Unassembled WGS sequence"/>
</dbReference>
<dbReference type="EMBL" id="NKCL01000734">
    <property type="protein sequence ID" value="RSL53437.1"/>
    <property type="molecule type" value="Genomic_DNA"/>
</dbReference>
<reference evidence="2 3" key="1">
    <citation type="submission" date="2017-06" db="EMBL/GenBank/DDBJ databases">
        <title>Comparative genomic analysis of Ambrosia Fusariam Clade fungi.</title>
        <authorList>
            <person name="Stajich J.E."/>
            <person name="Carrillo J."/>
            <person name="Kijimoto T."/>
            <person name="Eskalen A."/>
            <person name="O'Donnell K."/>
            <person name="Kasson M."/>
        </authorList>
    </citation>
    <scope>NUCLEOTIDE SEQUENCE [LARGE SCALE GENOMIC DNA]</scope>
    <source>
        <strain evidence="2 3">NRRL62606</strain>
    </source>
</reference>
<evidence type="ECO:0000256" key="1">
    <source>
        <dbReference type="SAM" id="MobiDB-lite"/>
    </source>
</evidence>
<name>A0A428PK88_9HYPO</name>